<feature type="domain" description="Exonuclease" evidence="11">
    <location>
        <begin position="148"/>
        <end position="309"/>
    </location>
</feature>
<dbReference type="InterPro" id="IPR012337">
    <property type="entry name" value="RNaseH-like_sf"/>
</dbReference>
<organism evidence="12 13">
    <name type="scientific">Phialemonium atrogriseum</name>
    <dbReference type="NCBI Taxonomy" id="1093897"/>
    <lineage>
        <taxon>Eukaryota</taxon>
        <taxon>Fungi</taxon>
        <taxon>Dikarya</taxon>
        <taxon>Ascomycota</taxon>
        <taxon>Pezizomycotina</taxon>
        <taxon>Sordariomycetes</taxon>
        <taxon>Sordariomycetidae</taxon>
        <taxon>Cephalothecales</taxon>
        <taxon>Cephalothecaceae</taxon>
        <taxon>Phialemonium</taxon>
    </lineage>
</organism>
<dbReference type="Proteomes" id="UP001244011">
    <property type="component" value="Unassembled WGS sequence"/>
</dbReference>
<evidence type="ECO:0000256" key="9">
    <source>
        <dbReference type="ARBA" id="ARBA00025599"/>
    </source>
</evidence>
<gene>
    <name evidence="12" type="ORF">QBC33DRAFT_92497</name>
</gene>
<dbReference type="InterPro" id="IPR047021">
    <property type="entry name" value="REXO1/3/4-like"/>
</dbReference>
<comment type="similarity">
    <text evidence="2">Belongs to the REXO4 family.</text>
</comment>
<dbReference type="GO" id="GO:0006364">
    <property type="term" value="P:rRNA processing"/>
    <property type="evidence" value="ECO:0007669"/>
    <property type="project" value="UniProtKB-KW"/>
</dbReference>
<name>A0AAJ0FN86_9PEZI</name>
<evidence type="ECO:0000256" key="7">
    <source>
        <dbReference type="ARBA" id="ARBA00022839"/>
    </source>
</evidence>
<feature type="region of interest" description="Disordered" evidence="10">
    <location>
        <begin position="1"/>
        <end position="92"/>
    </location>
</feature>
<feature type="compositionally biased region" description="Polar residues" evidence="10">
    <location>
        <begin position="1"/>
        <end position="10"/>
    </location>
</feature>
<evidence type="ECO:0000256" key="1">
    <source>
        <dbReference type="ARBA" id="ARBA00004123"/>
    </source>
</evidence>
<comment type="subcellular location">
    <subcellularLocation>
        <location evidence="1">Nucleus</location>
    </subcellularLocation>
</comment>
<dbReference type="RefSeq" id="XP_060283103.1">
    <property type="nucleotide sequence ID" value="XM_060433190.1"/>
</dbReference>
<evidence type="ECO:0000256" key="4">
    <source>
        <dbReference type="ARBA" id="ARBA00022552"/>
    </source>
</evidence>
<keyword evidence="7 12" id="KW-0269">Exonuclease</keyword>
<evidence type="ECO:0000256" key="5">
    <source>
        <dbReference type="ARBA" id="ARBA00022722"/>
    </source>
</evidence>
<dbReference type="GO" id="GO:0008408">
    <property type="term" value="F:3'-5' exonuclease activity"/>
    <property type="evidence" value="ECO:0007669"/>
    <property type="project" value="InterPro"/>
</dbReference>
<evidence type="ECO:0000256" key="3">
    <source>
        <dbReference type="ARBA" id="ARBA00016937"/>
    </source>
</evidence>
<keyword evidence="4" id="KW-0698">rRNA processing</keyword>
<dbReference type="AlphaFoldDB" id="A0AAJ0FN86"/>
<evidence type="ECO:0000256" key="10">
    <source>
        <dbReference type="SAM" id="MobiDB-lite"/>
    </source>
</evidence>
<keyword evidence="13" id="KW-1185">Reference proteome</keyword>
<dbReference type="GO" id="GO:0000027">
    <property type="term" value="P:ribosomal large subunit assembly"/>
    <property type="evidence" value="ECO:0007669"/>
    <property type="project" value="TreeGrafter"/>
</dbReference>
<comment type="function">
    <text evidence="9">Exoribonuclease involved in ribosome biosynthesis. Involved in the processing of ITS1, the internal transcribed spacer localized between the 18S and 5.8S rRNAs.</text>
</comment>
<evidence type="ECO:0000256" key="6">
    <source>
        <dbReference type="ARBA" id="ARBA00022801"/>
    </source>
</evidence>
<dbReference type="PANTHER" id="PTHR12801:SF45">
    <property type="entry name" value="RNA EXONUCLEASE 4"/>
    <property type="match status" value="1"/>
</dbReference>
<feature type="compositionally biased region" description="Basic and acidic residues" evidence="10">
    <location>
        <begin position="22"/>
        <end position="34"/>
    </location>
</feature>
<keyword evidence="5" id="KW-0540">Nuclease</keyword>
<dbReference type="CDD" id="cd06144">
    <property type="entry name" value="REX4_like"/>
    <property type="match status" value="1"/>
</dbReference>
<evidence type="ECO:0000313" key="13">
    <source>
        <dbReference type="Proteomes" id="UP001244011"/>
    </source>
</evidence>
<keyword evidence="6" id="KW-0378">Hydrolase</keyword>
<evidence type="ECO:0000256" key="2">
    <source>
        <dbReference type="ARBA" id="ARBA00010489"/>
    </source>
</evidence>
<dbReference type="InterPro" id="IPR013520">
    <property type="entry name" value="Ribonucl_H"/>
</dbReference>
<dbReference type="Pfam" id="PF00929">
    <property type="entry name" value="RNase_T"/>
    <property type="match status" value="1"/>
</dbReference>
<dbReference type="SMART" id="SM00479">
    <property type="entry name" value="EXOIII"/>
    <property type="match status" value="1"/>
</dbReference>
<dbReference type="GO" id="GO:0003676">
    <property type="term" value="F:nucleic acid binding"/>
    <property type="evidence" value="ECO:0007669"/>
    <property type="project" value="InterPro"/>
</dbReference>
<feature type="region of interest" description="Disordered" evidence="10">
    <location>
        <begin position="313"/>
        <end position="337"/>
    </location>
</feature>
<reference evidence="12" key="1">
    <citation type="submission" date="2023-06" db="EMBL/GenBank/DDBJ databases">
        <title>Genome-scale phylogeny and comparative genomics of the fungal order Sordariales.</title>
        <authorList>
            <consortium name="Lawrence Berkeley National Laboratory"/>
            <person name="Hensen N."/>
            <person name="Bonometti L."/>
            <person name="Westerberg I."/>
            <person name="Brannstrom I.O."/>
            <person name="Guillou S."/>
            <person name="Cros-Aarteil S."/>
            <person name="Calhoun S."/>
            <person name="Haridas S."/>
            <person name="Kuo A."/>
            <person name="Mondo S."/>
            <person name="Pangilinan J."/>
            <person name="Riley R."/>
            <person name="Labutti K."/>
            <person name="Andreopoulos B."/>
            <person name="Lipzen A."/>
            <person name="Chen C."/>
            <person name="Yanf M."/>
            <person name="Daum C."/>
            <person name="Ng V."/>
            <person name="Clum A."/>
            <person name="Steindorff A."/>
            <person name="Ohm R."/>
            <person name="Martin F."/>
            <person name="Silar P."/>
            <person name="Natvig D."/>
            <person name="Lalanne C."/>
            <person name="Gautier V."/>
            <person name="Ament-Velasquez S.L."/>
            <person name="Kruys A."/>
            <person name="Hutchinson M.I."/>
            <person name="Powell A.J."/>
            <person name="Barry K."/>
            <person name="Miller A.N."/>
            <person name="Grigoriev I.V."/>
            <person name="Debuchy R."/>
            <person name="Gladieux P."/>
            <person name="Thoren M.H."/>
            <person name="Johannesson H."/>
        </authorList>
    </citation>
    <scope>NUCLEOTIDE SEQUENCE</scope>
    <source>
        <strain evidence="12">8032-3</strain>
    </source>
</reference>
<evidence type="ECO:0000256" key="8">
    <source>
        <dbReference type="ARBA" id="ARBA00023242"/>
    </source>
</evidence>
<accession>A0AAJ0FN86</accession>
<dbReference type="SUPFAM" id="SSF53098">
    <property type="entry name" value="Ribonuclease H-like"/>
    <property type="match status" value="1"/>
</dbReference>
<evidence type="ECO:0000259" key="11">
    <source>
        <dbReference type="SMART" id="SM00479"/>
    </source>
</evidence>
<comment type="caution">
    <text evidence="12">The sequence shown here is derived from an EMBL/GenBank/DDBJ whole genome shotgun (WGS) entry which is preliminary data.</text>
</comment>
<dbReference type="EMBL" id="MU839010">
    <property type="protein sequence ID" value="KAK1766890.1"/>
    <property type="molecule type" value="Genomic_DNA"/>
</dbReference>
<dbReference type="InterPro" id="IPR037431">
    <property type="entry name" value="REX4_DEDDh_dom"/>
</dbReference>
<evidence type="ECO:0000313" key="12">
    <source>
        <dbReference type="EMBL" id="KAK1766890.1"/>
    </source>
</evidence>
<dbReference type="Gene3D" id="3.30.420.10">
    <property type="entry name" value="Ribonuclease H-like superfamily/Ribonuclease H"/>
    <property type="match status" value="1"/>
</dbReference>
<dbReference type="GeneID" id="85316377"/>
<dbReference type="FunFam" id="3.30.420.10:FF:000007">
    <property type="entry name" value="Interferon-stimulated exonuclease gene 20"/>
    <property type="match status" value="1"/>
</dbReference>
<keyword evidence="8" id="KW-0539">Nucleus</keyword>
<dbReference type="GO" id="GO:0005634">
    <property type="term" value="C:nucleus"/>
    <property type="evidence" value="ECO:0007669"/>
    <property type="project" value="UniProtKB-SubCell"/>
</dbReference>
<sequence>MAPELSSNWKKLQAQIKAESTTQEKGKGKRKGEEIQNQGSQSVPNKRQKVLGKSKSISEKSTAPPQQRHGKTKAPSRPQMGNVQSSRVVEGGAKSGISPSLALWAEDNGISAEDLAEAYGLGIQDNSMISTASDRPNEGLAPGIEVGKYIAIDCEMVGVGENGYESALARVSAVDFHGRQVYDSFVRPKERVTDWRTHVSGVSPKHMATARSFEEVQTQVAELLKGRILVGHDIRHDLQILLLSHPSKLVRDTAKFSGFRKYGHGPKPSLRVLAKEILGVEIQSGQHSSTEDARIAMLLFRRFKSGFDVENANRFPDPTLPSKSKSQSSKSKKKRKN</sequence>
<proteinExistence type="inferred from homology"/>
<protein>
    <recommendedName>
        <fullName evidence="3">RNA exonuclease 4</fullName>
    </recommendedName>
</protein>
<dbReference type="PANTHER" id="PTHR12801">
    <property type="entry name" value="RNA EXONUCLEASE REXO1 / RECO3 FAMILY MEMBER-RELATED"/>
    <property type="match status" value="1"/>
</dbReference>
<feature type="compositionally biased region" description="Polar residues" evidence="10">
    <location>
        <begin position="35"/>
        <end position="45"/>
    </location>
</feature>
<dbReference type="InterPro" id="IPR036397">
    <property type="entry name" value="RNaseH_sf"/>
</dbReference>